<dbReference type="OrthoDB" id="29853at2759"/>
<feature type="region of interest" description="Disordered" evidence="2">
    <location>
        <begin position="768"/>
        <end position="833"/>
    </location>
</feature>
<feature type="compositionally biased region" description="Basic and acidic residues" evidence="2">
    <location>
        <begin position="1060"/>
        <end position="1073"/>
    </location>
</feature>
<keyword evidence="4" id="KW-1185">Reference proteome</keyword>
<evidence type="ECO:0000313" key="3">
    <source>
        <dbReference type="EMBL" id="URD74258.1"/>
    </source>
</evidence>
<reference evidence="3" key="1">
    <citation type="submission" date="2022-05" db="EMBL/GenBank/DDBJ databases">
        <title>The Musa troglodytarum L. genome provides insights into the mechanism of non-climacteric behaviour and enrichment of carotenoids.</title>
        <authorList>
            <person name="Wang J."/>
        </authorList>
    </citation>
    <scope>NUCLEOTIDE SEQUENCE</scope>
    <source>
        <tissue evidence="3">Leaf</tissue>
    </source>
</reference>
<feature type="compositionally biased region" description="Polar residues" evidence="2">
    <location>
        <begin position="538"/>
        <end position="548"/>
    </location>
</feature>
<accession>A0A9E7EC52</accession>
<feature type="compositionally biased region" description="Basic and acidic residues" evidence="2">
    <location>
        <begin position="1018"/>
        <end position="1028"/>
    </location>
</feature>
<name>A0A9E7EC52_9LILI</name>
<feature type="region of interest" description="Disordered" evidence="2">
    <location>
        <begin position="960"/>
        <end position="1101"/>
    </location>
</feature>
<feature type="region of interest" description="Disordered" evidence="2">
    <location>
        <begin position="860"/>
        <end position="895"/>
    </location>
</feature>
<feature type="compositionally biased region" description="Low complexity" evidence="2">
    <location>
        <begin position="1002"/>
        <end position="1013"/>
    </location>
</feature>
<evidence type="ECO:0000256" key="1">
    <source>
        <dbReference type="ARBA" id="ARBA00005536"/>
    </source>
</evidence>
<sequence length="1121" mass="125599">MHAKSKISELLPRSFKPVKCKTSLKLAVSRMKLLKNKREASVRQMRRDLAQLLESGQEQTARIRVEHVIREEKTMSAYDLIQIYCELIESRLPIIESQKNCPIDLKEAISSVIFASPRCADIPELMDIRKQFQTKYGKEFVTAAIEVRPECGVSRMMVEKLSAKAPDVQIKIKVLNEVAKEHDVKWDSKAFEEQVQKPKYDLLDGPSSFIAAEKMTIKSSDVKPSSVNSWDNESTINVSHNRKASEPKETMPDLQEVKSAYVKGESASVHRSNWKMEFKDATSAAEAAAESAERASMAARAAAELASRGSISRQPSSGSYKSSAHVIKSEGPGSGKSSYLESNYIVGGSVTEEDDKSQRLQFVKPKVQTLQKDDMVRTSTFTEDNTLNSNHIAGDDLVSEKSQFSGSSFRDVVSEIDGRESNAKSYDNSEKSFSDPESESKNLKNDENEKYDPRHNILASSVYSSMFDDHTTMDDHENNTRGDISDVVYDNYDYDTDDHAFKRHNEENMLDSFFQQPREESSSFSLNVDSFSNKEHTSGSLNNESRSPLHSWRESDRTNYSESTRKANLHSDSDDYLPPKFDSPKYDSEGPGSESEDELEKSKHVTDMRPSSFLHTDTSSRKGSLTSQPGNRAYLMDDTVEVDEGSGSSPPAVLPSAKKFEVEPSPNEESWRSGLSVHKNQQTQRDSRSPNYNHIGTEEELDERYRSGVLNFGRLTGGLRNRGYNPPPYLRNTSTDASPRLKTNSDDISLTNEEEISFGMSRFSSIEVTNEEKPSKDVHANALRPKMRASKANTDTDLDDGGQVANYDVGRRGSMSGGSLTSLNRSIDDTSEDFEDPVHESYVQLQQRKEYKESILRSSYAYSSVDSREEQISTAGNRQRRDSSISTPKSQKLNIATSMEKSTVNHPNKTLLSSEVLDQGLDNQKSRVKAYNETSSRMPINYSSIDDNEAEELAPRTTYVRGGSNDVKLSRRTRPTSSVVKEDQIPRTSDQSAMSMVKESKSSLQSSTTESFSGTTKHTRDLDHRENSKPQLPHSLAEETSPKHLPAKSSTGKRNPNVSQDERRESSVKENNEKPMSSSSSEKPTSRESSFKNASHVHPKLPDYDSIAAHFQSLRANVRQK</sequence>
<dbReference type="Proteomes" id="UP001055439">
    <property type="component" value="Chromosome 1"/>
</dbReference>
<evidence type="ECO:0000313" key="4">
    <source>
        <dbReference type="Proteomes" id="UP001055439"/>
    </source>
</evidence>
<dbReference type="Pfam" id="PF03398">
    <property type="entry name" value="Ist1"/>
    <property type="match status" value="1"/>
</dbReference>
<dbReference type="InterPro" id="IPR042277">
    <property type="entry name" value="IST1-like"/>
</dbReference>
<feature type="region of interest" description="Disordered" evidence="2">
    <location>
        <begin position="306"/>
        <end position="340"/>
    </location>
</feature>
<feature type="compositionally biased region" description="Polar residues" evidence="2">
    <location>
        <begin position="884"/>
        <end position="895"/>
    </location>
</feature>
<dbReference type="AlphaFoldDB" id="A0A9E7EC52"/>
<gene>
    <name evidence="3" type="ORF">MUK42_09877</name>
</gene>
<feature type="compositionally biased region" description="Basic and acidic residues" evidence="2">
    <location>
        <begin position="551"/>
        <end position="573"/>
    </location>
</feature>
<comment type="similarity">
    <text evidence="1">Belongs to the IST1 family.</text>
</comment>
<dbReference type="Gene3D" id="1.20.1260.60">
    <property type="entry name" value="Vacuolar protein sorting-associated protein Ist1"/>
    <property type="match status" value="1"/>
</dbReference>
<feature type="region of interest" description="Disordered" evidence="2">
    <location>
        <begin position="529"/>
        <end position="694"/>
    </location>
</feature>
<feature type="region of interest" description="Disordered" evidence="2">
    <location>
        <begin position="719"/>
        <end position="745"/>
    </location>
</feature>
<feature type="compositionally biased region" description="Polar residues" evidence="2">
    <location>
        <begin position="613"/>
        <end position="630"/>
    </location>
</feature>
<evidence type="ECO:0000256" key="2">
    <source>
        <dbReference type="SAM" id="MobiDB-lite"/>
    </source>
</evidence>
<feature type="compositionally biased region" description="Basic and acidic residues" evidence="2">
    <location>
        <begin position="770"/>
        <end position="779"/>
    </location>
</feature>
<proteinExistence type="inferred from homology"/>
<feature type="region of interest" description="Disordered" evidence="2">
    <location>
        <begin position="415"/>
        <end position="454"/>
    </location>
</feature>
<dbReference type="FunFam" id="1.20.1260.60:FF:000003">
    <property type="entry name" value="IST1-like protein isoform A"/>
    <property type="match status" value="1"/>
</dbReference>
<feature type="compositionally biased region" description="Polar residues" evidence="2">
    <location>
        <begin position="222"/>
        <end position="239"/>
    </location>
</feature>
<protein>
    <submittedName>
        <fullName evidence="3">Regulator of Vps4 in the MVB pathway</fullName>
    </submittedName>
</protein>
<feature type="compositionally biased region" description="Polar residues" evidence="2">
    <location>
        <begin position="1048"/>
        <end position="1059"/>
    </location>
</feature>
<feature type="region of interest" description="Disordered" evidence="2">
    <location>
        <begin position="222"/>
        <end position="256"/>
    </location>
</feature>
<organism evidence="3 4">
    <name type="scientific">Musa troglodytarum</name>
    <name type="common">fe'i banana</name>
    <dbReference type="NCBI Taxonomy" id="320322"/>
    <lineage>
        <taxon>Eukaryota</taxon>
        <taxon>Viridiplantae</taxon>
        <taxon>Streptophyta</taxon>
        <taxon>Embryophyta</taxon>
        <taxon>Tracheophyta</taxon>
        <taxon>Spermatophyta</taxon>
        <taxon>Magnoliopsida</taxon>
        <taxon>Liliopsida</taxon>
        <taxon>Zingiberales</taxon>
        <taxon>Musaceae</taxon>
        <taxon>Musa</taxon>
    </lineage>
</organism>
<feature type="compositionally biased region" description="Polar residues" evidence="2">
    <location>
        <begin position="678"/>
        <end position="694"/>
    </location>
</feature>
<dbReference type="EMBL" id="CP097502">
    <property type="protein sequence ID" value="URD74258.1"/>
    <property type="molecule type" value="Genomic_DNA"/>
</dbReference>
<dbReference type="PANTHER" id="PTHR12161:SF13">
    <property type="entry name" value="REGULATOR OF VPS4 ACTIVITY IN THE MVB PATHWAY PROTEIN"/>
    <property type="match status" value="1"/>
</dbReference>
<dbReference type="InterPro" id="IPR005061">
    <property type="entry name" value="Ist1"/>
</dbReference>
<dbReference type="GO" id="GO:0015031">
    <property type="term" value="P:protein transport"/>
    <property type="evidence" value="ECO:0007669"/>
    <property type="project" value="InterPro"/>
</dbReference>
<feature type="compositionally biased region" description="Polar residues" evidence="2">
    <location>
        <begin position="309"/>
        <end position="322"/>
    </location>
</feature>
<feature type="compositionally biased region" description="Low complexity" evidence="2">
    <location>
        <begin position="1074"/>
        <end position="1083"/>
    </location>
</feature>
<dbReference type="PANTHER" id="PTHR12161">
    <property type="entry name" value="IST1 FAMILY MEMBER"/>
    <property type="match status" value="1"/>
</dbReference>